<organism evidence="2 3">
    <name type="scientific">Halapricum desulfuricans</name>
    <dbReference type="NCBI Taxonomy" id="2841257"/>
    <lineage>
        <taxon>Archaea</taxon>
        <taxon>Methanobacteriati</taxon>
        <taxon>Methanobacteriota</taxon>
        <taxon>Stenosarchaea group</taxon>
        <taxon>Halobacteria</taxon>
        <taxon>Halobacteriales</taxon>
        <taxon>Haloarculaceae</taxon>
        <taxon>Halapricum</taxon>
    </lineage>
</organism>
<dbReference type="Proteomes" id="UP000662973">
    <property type="component" value="Chromosome"/>
</dbReference>
<dbReference type="InterPro" id="IPR055933">
    <property type="entry name" value="DUF7511"/>
</dbReference>
<reference evidence="2 3" key="1">
    <citation type="submission" date="2020-11" db="EMBL/GenBank/DDBJ databases">
        <title>Carbohydrate-dependent, anaerobic sulfur respiration: A novel catabolism in halophilic archaea.</title>
        <authorList>
            <person name="Sorokin D.Y."/>
            <person name="Messina E."/>
            <person name="Smedile F."/>
            <person name="La Cono V."/>
            <person name="Hallsworth J.E."/>
            <person name="Yakimov M.M."/>
        </authorList>
    </citation>
    <scope>NUCLEOTIDE SEQUENCE [LARGE SCALE GENOMIC DNA]</scope>
    <source>
        <strain evidence="2 3">HSR12-2</strain>
    </source>
</reference>
<keyword evidence="3" id="KW-1185">Reference proteome</keyword>
<dbReference type="EMBL" id="CP064788">
    <property type="protein sequence ID" value="QSG07954.1"/>
    <property type="molecule type" value="Genomic_DNA"/>
</dbReference>
<dbReference type="KEGG" id="hds:HSR122_0547"/>
<protein>
    <recommendedName>
        <fullName evidence="1">DUF7511 domain-containing protein</fullName>
    </recommendedName>
</protein>
<gene>
    <name evidence="2" type="ORF">HSR122_0547</name>
</gene>
<evidence type="ECO:0000259" key="1">
    <source>
        <dbReference type="Pfam" id="PF24351"/>
    </source>
</evidence>
<name>A0A897N5T9_9EURY</name>
<sequence length="43" mass="4777">MRVARDGDEVTLYLDAPGMTDDDRATHWLTADASDAHSLEAMR</sequence>
<dbReference type="Pfam" id="PF24351">
    <property type="entry name" value="DUF7511"/>
    <property type="match status" value="1"/>
</dbReference>
<dbReference type="AlphaFoldDB" id="A0A897N5T9"/>
<proteinExistence type="predicted"/>
<evidence type="ECO:0000313" key="3">
    <source>
        <dbReference type="Proteomes" id="UP000662973"/>
    </source>
</evidence>
<accession>A0A897N5T9</accession>
<evidence type="ECO:0000313" key="2">
    <source>
        <dbReference type="EMBL" id="QSG07954.1"/>
    </source>
</evidence>
<feature type="domain" description="DUF7511" evidence="1">
    <location>
        <begin position="5"/>
        <end position="43"/>
    </location>
</feature>